<dbReference type="Pfam" id="PF00583">
    <property type="entry name" value="Acetyltransf_1"/>
    <property type="match status" value="1"/>
</dbReference>
<comment type="caution">
    <text evidence="2">The sequence shown here is derived from an EMBL/GenBank/DDBJ whole genome shotgun (WGS) entry which is preliminary data.</text>
</comment>
<reference evidence="2 3" key="1">
    <citation type="submission" date="2022-06" db="EMBL/GenBank/DDBJ databases">
        <title>Haloarcula sp. a new haloarchaeum isolate from saline soil.</title>
        <authorList>
            <person name="Strakova D."/>
            <person name="Galisteo C."/>
            <person name="Sanchez-Porro C."/>
            <person name="Ventosa A."/>
        </authorList>
    </citation>
    <scope>NUCLEOTIDE SEQUENCE [LARGE SCALE GENOMIC DNA]</scope>
    <source>
        <strain evidence="2 3">S1CR25-12</strain>
    </source>
</reference>
<dbReference type="EMBL" id="JAMQON010000009">
    <property type="protein sequence ID" value="MDS0261891.1"/>
    <property type="molecule type" value="Genomic_DNA"/>
</dbReference>
<accession>A0ABU2FJG3</accession>
<name>A0ABU2FJG3_9EURY</name>
<gene>
    <name evidence="2" type="ORF">NDI56_21020</name>
</gene>
<evidence type="ECO:0000259" key="1">
    <source>
        <dbReference type="PROSITE" id="PS51186"/>
    </source>
</evidence>
<sequence length="114" mass="13153">MVQLQSNRVMHDGVEIGQFVFEDNHIEKLDIKHEYQNKGYGTEALRLYLKNMVSQNYDVVTTTPVTSSAMAHILEKLGFQRISNPAQYDFLDGNIEERYLSCYIHHRGTADGEE</sequence>
<feature type="domain" description="N-acetyltransferase" evidence="1">
    <location>
        <begin position="1"/>
        <end position="105"/>
    </location>
</feature>
<protein>
    <submittedName>
        <fullName evidence="2">GNAT family N-acetyltransferase</fullName>
    </submittedName>
</protein>
<dbReference type="InterPro" id="IPR016181">
    <property type="entry name" value="Acyl_CoA_acyltransferase"/>
</dbReference>
<keyword evidence="3" id="KW-1185">Reference proteome</keyword>
<dbReference type="RefSeq" id="WP_310921741.1">
    <property type="nucleotide sequence ID" value="NZ_JAMQON010000009.1"/>
</dbReference>
<dbReference type="Gene3D" id="3.40.630.30">
    <property type="match status" value="1"/>
</dbReference>
<dbReference type="InterPro" id="IPR000182">
    <property type="entry name" value="GNAT_dom"/>
</dbReference>
<proteinExistence type="predicted"/>
<dbReference type="SUPFAM" id="SSF55729">
    <property type="entry name" value="Acyl-CoA N-acyltransferases (Nat)"/>
    <property type="match status" value="1"/>
</dbReference>
<evidence type="ECO:0000313" key="3">
    <source>
        <dbReference type="Proteomes" id="UP001259659"/>
    </source>
</evidence>
<dbReference type="Proteomes" id="UP001259659">
    <property type="component" value="Unassembled WGS sequence"/>
</dbReference>
<evidence type="ECO:0000313" key="2">
    <source>
        <dbReference type="EMBL" id="MDS0261891.1"/>
    </source>
</evidence>
<dbReference type="PROSITE" id="PS51186">
    <property type="entry name" value="GNAT"/>
    <property type="match status" value="1"/>
</dbReference>
<organism evidence="2 3">
    <name type="scientific">Haloarcula saliterrae</name>
    <dbReference type="NCBI Taxonomy" id="2950534"/>
    <lineage>
        <taxon>Archaea</taxon>
        <taxon>Methanobacteriati</taxon>
        <taxon>Methanobacteriota</taxon>
        <taxon>Stenosarchaea group</taxon>
        <taxon>Halobacteria</taxon>
        <taxon>Halobacteriales</taxon>
        <taxon>Haloarculaceae</taxon>
        <taxon>Haloarcula</taxon>
    </lineage>
</organism>